<name>K3X7B0_GLOUD</name>
<proteinExistence type="predicted"/>
<dbReference type="EMBL" id="GL376577">
    <property type="status" value="NOT_ANNOTATED_CDS"/>
    <property type="molecule type" value="Genomic_DNA"/>
</dbReference>
<organism evidence="1 2">
    <name type="scientific">Globisporangium ultimum (strain ATCC 200006 / CBS 805.95 / DAOM BR144)</name>
    <name type="common">Pythium ultimum</name>
    <dbReference type="NCBI Taxonomy" id="431595"/>
    <lineage>
        <taxon>Eukaryota</taxon>
        <taxon>Sar</taxon>
        <taxon>Stramenopiles</taxon>
        <taxon>Oomycota</taxon>
        <taxon>Peronosporomycetes</taxon>
        <taxon>Pythiales</taxon>
        <taxon>Pythiaceae</taxon>
        <taxon>Globisporangium</taxon>
    </lineage>
</organism>
<dbReference type="HOGENOM" id="CLU_082001_0_0_1"/>
<dbReference type="EnsemblProtists" id="PYU1_T013109">
    <property type="protein sequence ID" value="PYU1_T013109"/>
    <property type="gene ID" value="PYU1_G013082"/>
</dbReference>
<sequence length="218" mass="25657">MALHNQSIGEDEIKGFVKFSKRLRKILLPVFEDLQFRLAFRLLPVRSRFWFLQTSNPRIVYCVRDGCDAIETEKHLFFECALAARVWKHVRLLMAPFFRSPPTWATIATAKKPVIQDEWIDSEDIICDVWYTLRAVALHFLWSGRNRCLFDGRQPTPAAPALSVIFATFCTHLRFFQRRLYDEEDREALYKVLQAMKTCVVFGDFRTCHASLLHVRHF</sequence>
<evidence type="ECO:0000313" key="2">
    <source>
        <dbReference type="Proteomes" id="UP000019132"/>
    </source>
</evidence>
<dbReference type="AlphaFoldDB" id="K3X7B0"/>
<keyword evidence="2" id="KW-1185">Reference proteome</keyword>
<evidence type="ECO:0008006" key="3">
    <source>
        <dbReference type="Google" id="ProtNLM"/>
    </source>
</evidence>
<dbReference type="eggNOG" id="ENOG502SGYP">
    <property type="taxonomic scope" value="Eukaryota"/>
</dbReference>
<dbReference type="Proteomes" id="UP000019132">
    <property type="component" value="Unassembled WGS sequence"/>
</dbReference>
<dbReference type="VEuPathDB" id="FungiDB:PYU1_G013082"/>
<protein>
    <recommendedName>
        <fullName evidence="3">Reverse transcriptase zinc-binding domain-containing protein</fullName>
    </recommendedName>
</protein>
<reference evidence="2" key="1">
    <citation type="journal article" date="2010" name="Genome Biol.">
        <title>Genome sequence of the necrotrophic plant pathogen Pythium ultimum reveals original pathogenicity mechanisms and effector repertoire.</title>
        <authorList>
            <person name="Levesque C.A."/>
            <person name="Brouwer H."/>
            <person name="Cano L."/>
            <person name="Hamilton J.P."/>
            <person name="Holt C."/>
            <person name="Huitema E."/>
            <person name="Raffaele S."/>
            <person name="Robideau G.P."/>
            <person name="Thines M."/>
            <person name="Win J."/>
            <person name="Zerillo M.M."/>
            <person name="Beakes G.W."/>
            <person name="Boore J.L."/>
            <person name="Busam D."/>
            <person name="Dumas B."/>
            <person name="Ferriera S."/>
            <person name="Fuerstenberg S.I."/>
            <person name="Gachon C.M."/>
            <person name="Gaulin E."/>
            <person name="Govers F."/>
            <person name="Grenville-Briggs L."/>
            <person name="Horner N."/>
            <person name="Hostetler J."/>
            <person name="Jiang R.H."/>
            <person name="Johnson J."/>
            <person name="Krajaejun T."/>
            <person name="Lin H."/>
            <person name="Meijer H.J."/>
            <person name="Moore B."/>
            <person name="Morris P."/>
            <person name="Phuntmart V."/>
            <person name="Puiu D."/>
            <person name="Shetty J."/>
            <person name="Stajich J.E."/>
            <person name="Tripathy S."/>
            <person name="Wawra S."/>
            <person name="van West P."/>
            <person name="Whitty B.R."/>
            <person name="Coutinho P.M."/>
            <person name="Henrissat B."/>
            <person name="Martin F."/>
            <person name="Thomas P.D."/>
            <person name="Tyler B.M."/>
            <person name="De Vries R.P."/>
            <person name="Kamoun S."/>
            <person name="Yandell M."/>
            <person name="Tisserat N."/>
            <person name="Buell C.R."/>
        </authorList>
    </citation>
    <scope>NUCLEOTIDE SEQUENCE</scope>
    <source>
        <strain evidence="2">DAOM:BR144</strain>
    </source>
</reference>
<reference evidence="2" key="2">
    <citation type="submission" date="2010-04" db="EMBL/GenBank/DDBJ databases">
        <authorList>
            <person name="Buell R."/>
            <person name="Hamilton J."/>
            <person name="Hostetler J."/>
        </authorList>
    </citation>
    <scope>NUCLEOTIDE SEQUENCE [LARGE SCALE GENOMIC DNA]</scope>
    <source>
        <strain evidence="2">DAOM:BR144</strain>
    </source>
</reference>
<evidence type="ECO:0000313" key="1">
    <source>
        <dbReference type="EnsemblProtists" id="PYU1_T013109"/>
    </source>
</evidence>
<dbReference type="InParanoid" id="K3X7B0"/>
<dbReference type="STRING" id="431595.K3X7B0"/>
<accession>K3X7B0</accession>
<reference evidence="1" key="3">
    <citation type="submission" date="2015-02" db="UniProtKB">
        <authorList>
            <consortium name="EnsemblProtists"/>
        </authorList>
    </citation>
    <scope>IDENTIFICATION</scope>
    <source>
        <strain evidence="1">DAOM BR144</strain>
    </source>
</reference>